<proteinExistence type="predicted"/>
<keyword evidence="1" id="KW-1133">Transmembrane helix</keyword>
<evidence type="ECO:0000313" key="2">
    <source>
        <dbReference type="EMBL" id="PPE68154.1"/>
    </source>
</evidence>
<keyword evidence="1" id="KW-0472">Membrane</keyword>
<organism evidence="2 3">
    <name type="scientific">Caldimonas caldifontis</name>
    <dbReference type="NCBI Taxonomy" id="1452508"/>
    <lineage>
        <taxon>Bacteria</taxon>
        <taxon>Pseudomonadati</taxon>
        <taxon>Pseudomonadota</taxon>
        <taxon>Betaproteobacteria</taxon>
        <taxon>Burkholderiales</taxon>
        <taxon>Sphaerotilaceae</taxon>
        <taxon>Caldimonas</taxon>
    </lineage>
</organism>
<comment type="caution">
    <text evidence="2">The sequence shown here is derived from an EMBL/GenBank/DDBJ whole genome shotgun (WGS) entry which is preliminary data.</text>
</comment>
<feature type="transmembrane region" description="Helical" evidence="1">
    <location>
        <begin position="42"/>
        <end position="61"/>
    </location>
</feature>
<evidence type="ECO:0000313" key="3">
    <source>
        <dbReference type="Proteomes" id="UP000238605"/>
    </source>
</evidence>
<evidence type="ECO:0000256" key="1">
    <source>
        <dbReference type="SAM" id="Phobius"/>
    </source>
</evidence>
<dbReference type="AlphaFoldDB" id="A0A2S5SZI3"/>
<name>A0A2S5SZI3_9BURK</name>
<gene>
    <name evidence="2" type="ORF">C1704_01400</name>
</gene>
<dbReference type="Pfam" id="PF10003">
    <property type="entry name" value="DUF2244"/>
    <property type="match status" value="1"/>
</dbReference>
<dbReference type="OrthoDB" id="9091577at2"/>
<sequence>MVAVTSAWSPRNRRFPQGPTLSDGTGTRWILKRNCCLTPRQLLCMYAVLCVVSFGVGLGFWASGAHLVLPFAWIEMAGVGFALWIYARHALDRESIVIIGGRVEVEQEVAGRVSRLSFDAAHVRIDQRGGSAGLVELSAAGRRVSVGRHIRAQHRSQLAEELRAALRGSYGQG</sequence>
<reference evidence="2 3" key="1">
    <citation type="submission" date="2018-02" db="EMBL/GenBank/DDBJ databases">
        <title>Reclassifiation of [Polyangium] brachysporum DSM 7029 as Guopingzhaonella breviflexa gen. nov., sp. nov., a member of the family Comamonadaceae.</title>
        <authorList>
            <person name="Tang B."/>
        </authorList>
    </citation>
    <scope>NUCLEOTIDE SEQUENCE [LARGE SCALE GENOMIC DNA]</scope>
    <source>
        <strain evidence="2 3">BCRC 80649</strain>
    </source>
</reference>
<dbReference type="InterPro" id="IPR019253">
    <property type="entry name" value="DUF2244_TM"/>
</dbReference>
<protein>
    <submittedName>
        <fullName evidence="2">DUF2244 domain-containing protein</fullName>
    </submittedName>
</protein>
<feature type="transmembrane region" description="Helical" evidence="1">
    <location>
        <begin position="67"/>
        <end position="87"/>
    </location>
</feature>
<keyword evidence="1" id="KW-0812">Transmembrane</keyword>
<dbReference type="Proteomes" id="UP000238605">
    <property type="component" value="Unassembled WGS sequence"/>
</dbReference>
<accession>A0A2S5SZI3</accession>
<keyword evidence="3" id="KW-1185">Reference proteome</keyword>
<dbReference type="EMBL" id="PSNX01000001">
    <property type="protein sequence ID" value="PPE68154.1"/>
    <property type="molecule type" value="Genomic_DNA"/>
</dbReference>